<feature type="transmembrane region" description="Helical" evidence="1">
    <location>
        <begin position="311"/>
        <end position="335"/>
    </location>
</feature>
<keyword evidence="1" id="KW-0812">Transmembrane</keyword>
<keyword evidence="3" id="KW-1185">Reference proteome</keyword>
<comment type="caution">
    <text evidence="2">The sequence shown here is derived from an EMBL/GenBank/DDBJ whole genome shotgun (WGS) entry which is preliminary data.</text>
</comment>
<keyword evidence="1" id="KW-1133">Transmembrane helix</keyword>
<protein>
    <submittedName>
        <fullName evidence="2">Uncharacterized protein</fullName>
    </submittedName>
</protein>
<sequence length="420" mass="46115">MSRKITTADLDPFQFALLYQKLKGVHTWWLALGGVVVIALLVLVSTIEGTFGRAADFQPAADFKRTVGITLAERSAPSFPFMRDVVSWLLALIVVSGAVLLHRHWQHLSVCLSRLTANGALVARDVPRSTRVSKLLGVDRMISGVAPDQALDTVVSKVVEALKRRGVGLLVLMGGSALVLTILLILGLENNMFHVLAPTGANEHDKAEWVREAYASWWAGKHHILGHILYWMLAWFAIFIILSFQVVGVIAIYLLVASHFVVEPSADWLNRDGRYGWTPLATLYRTVVWANALLGVTLTIVLASLGIDNYGWVAVLVVVYIALVPLFIGVPWLVLRRAAETARDTRVRQISDLMASRGIDPDVDIEAAAPYVAESERCRAARIRPLRLGTASFSTYAVLAVLPVLLTAAQIFLPLTFGTR</sequence>
<dbReference type="EMBL" id="VFPP01000001">
    <property type="protein sequence ID" value="TQM79924.1"/>
    <property type="molecule type" value="Genomic_DNA"/>
</dbReference>
<name>A0A543JAT4_9PSEU</name>
<proteinExistence type="predicted"/>
<dbReference type="RefSeq" id="WP_141977566.1">
    <property type="nucleotide sequence ID" value="NZ_VFPP01000001.1"/>
</dbReference>
<dbReference type="AlphaFoldDB" id="A0A543JAT4"/>
<feature type="transmembrane region" description="Helical" evidence="1">
    <location>
        <begin position="167"/>
        <end position="188"/>
    </location>
</feature>
<accession>A0A543JAT4</accession>
<organism evidence="2 3">
    <name type="scientific">Saccharothrix saharensis</name>
    <dbReference type="NCBI Taxonomy" id="571190"/>
    <lineage>
        <taxon>Bacteria</taxon>
        <taxon>Bacillati</taxon>
        <taxon>Actinomycetota</taxon>
        <taxon>Actinomycetes</taxon>
        <taxon>Pseudonocardiales</taxon>
        <taxon>Pseudonocardiaceae</taxon>
        <taxon>Saccharothrix</taxon>
    </lineage>
</organism>
<dbReference type="OrthoDB" id="3685473at2"/>
<feature type="transmembrane region" description="Helical" evidence="1">
    <location>
        <begin position="393"/>
        <end position="413"/>
    </location>
</feature>
<feature type="transmembrane region" description="Helical" evidence="1">
    <location>
        <begin position="228"/>
        <end position="261"/>
    </location>
</feature>
<dbReference type="Proteomes" id="UP000316628">
    <property type="component" value="Unassembled WGS sequence"/>
</dbReference>
<reference evidence="2 3" key="1">
    <citation type="submission" date="2019-06" db="EMBL/GenBank/DDBJ databases">
        <title>Sequencing the genomes of 1000 actinobacteria strains.</title>
        <authorList>
            <person name="Klenk H.-P."/>
        </authorList>
    </citation>
    <scope>NUCLEOTIDE SEQUENCE [LARGE SCALE GENOMIC DNA]</scope>
    <source>
        <strain evidence="2 3">DSM 45456</strain>
    </source>
</reference>
<evidence type="ECO:0000256" key="1">
    <source>
        <dbReference type="SAM" id="Phobius"/>
    </source>
</evidence>
<evidence type="ECO:0000313" key="3">
    <source>
        <dbReference type="Proteomes" id="UP000316628"/>
    </source>
</evidence>
<keyword evidence="1" id="KW-0472">Membrane</keyword>
<feature type="transmembrane region" description="Helical" evidence="1">
    <location>
        <begin position="28"/>
        <end position="47"/>
    </location>
</feature>
<feature type="transmembrane region" description="Helical" evidence="1">
    <location>
        <begin position="85"/>
        <end position="105"/>
    </location>
</feature>
<gene>
    <name evidence="2" type="ORF">FHX81_2238</name>
</gene>
<evidence type="ECO:0000313" key="2">
    <source>
        <dbReference type="EMBL" id="TQM79924.1"/>
    </source>
</evidence>
<feature type="transmembrane region" description="Helical" evidence="1">
    <location>
        <begin position="282"/>
        <end position="305"/>
    </location>
</feature>